<evidence type="ECO:0000313" key="1">
    <source>
        <dbReference type="EMBL" id="OMJ30328.1"/>
    </source>
</evidence>
<organism evidence="1 2">
    <name type="scientific">Smittium culicis</name>
    <dbReference type="NCBI Taxonomy" id="133412"/>
    <lineage>
        <taxon>Eukaryota</taxon>
        <taxon>Fungi</taxon>
        <taxon>Fungi incertae sedis</taxon>
        <taxon>Zoopagomycota</taxon>
        <taxon>Kickxellomycotina</taxon>
        <taxon>Harpellomycetes</taxon>
        <taxon>Harpellales</taxon>
        <taxon>Legeriomycetaceae</taxon>
        <taxon>Smittium</taxon>
    </lineage>
</organism>
<dbReference type="CDD" id="cd06558">
    <property type="entry name" value="crotonase-like"/>
    <property type="match status" value="2"/>
</dbReference>
<dbReference type="PANTHER" id="PTHR11941:SF75">
    <property type="entry name" value="ENOYL-COA HYDRATASE_ISOMERASE FAMILY PROTEIN"/>
    <property type="match status" value="1"/>
</dbReference>
<dbReference type="Pfam" id="PF00378">
    <property type="entry name" value="ECH_1"/>
    <property type="match status" value="2"/>
</dbReference>
<dbReference type="GO" id="GO:0004165">
    <property type="term" value="F:delta(3)-delta(2)-enoyl-CoA isomerase activity"/>
    <property type="evidence" value="ECO:0007669"/>
    <property type="project" value="TreeGrafter"/>
</dbReference>
<dbReference type="GO" id="GO:0006635">
    <property type="term" value="P:fatty acid beta-oxidation"/>
    <property type="evidence" value="ECO:0007669"/>
    <property type="project" value="TreeGrafter"/>
</dbReference>
<dbReference type="GO" id="GO:0005777">
    <property type="term" value="C:peroxisome"/>
    <property type="evidence" value="ECO:0007669"/>
    <property type="project" value="TreeGrafter"/>
</dbReference>
<dbReference type="InterPro" id="IPR001753">
    <property type="entry name" value="Enoyl-CoA_hydra/iso"/>
</dbReference>
<keyword evidence="2" id="KW-1185">Reference proteome</keyword>
<accession>A0A1R1YTW1</accession>
<name>A0A1R1YTW1_9FUNG</name>
<dbReference type="SUPFAM" id="SSF52096">
    <property type="entry name" value="ClpP/crotonase"/>
    <property type="match status" value="2"/>
</dbReference>
<comment type="caution">
    <text evidence="1">The sequence shown here is derived from an EMBL/GenBank/DDBJ whole genome shotgun (WGS) entry which is preliminary data.</text>
</comment>
<dbReference type="EMBL" id="LSSM01000027">
    <property type="protein sequence ID" value="OMJ30328.1"/>
    <property type="molecule type" value="Genomic_DNA"/>
</dbReference>
<protein>
    <submittedName>
        <fullName evidence="1">Enoyl-CoA delta isomerase 1, peroxisomal</fullName>
    </submittedName>
</protein>
<dbReference type="AlphaFoldDB" id="A0A1R1YTW1"/>
<dbReference type="PANTHER" id="PTHR11941">
    <property type="entry name" value="ENOYL-COA HYDRATASE-RELATED"/>
    <property type="match status" value="1"/>
</dbReference>
<dbReference type="Proteomes" id="UP000187429">
    <property type="component" value="Unassembled WGS sequence"/>
</dbReference>
<reference evidence="2" key="1">
    <citation type="submission" date="2017-01" db="EMBL/GenBank/DDBJ databases">
        <authorList>
            <person name="Wang Y."/>
            <person name="White M."/>
            <person name="Kvist S."/>
            <person name="Moncalvo J.-M."/>
        </authorList>
    </citation>
    <scope>NUCLEOTIDE SEQUENCE [LARGE SCALE GENOMIC DNA]</scope>
    <source>
        <strain evidence="2">ID-206-W2</strain>
    </source>
</reference>
<sequence>MSVYNYPNNEKAFVRLQVDLKEEINTYVFIVHLVDLPENRLTISFCQAFNQALDKILLVFDTEFEAQTRRYKSGEKDQLRGFVVTTSSGKFFSNGLNIEQSLGKKDFGLVFSAMIARVLEFKLPTIAAVNGHAFAGGCMIASMHDYVVMNNNRDLPENRLTISFCQAFNQALDKILLVFDTEFEAQTRRYKSGEKDQLRGFVVTTSSGKFFSNGLNIEQSLGKKDFGLVFSAMIARVLEFKLPTIAAVNGHAFAGGCMIASMHDYVVMNNNRGYICMNEIDIDFPLDHGTFQFMRSRLSSPRYVHKCLVDGHRFTAEEGIEAGLVDFAVDKDQVLQTSIDLGIKLSKKVINGGTTYGLMKSQKNKEAISSLLTERVRPGMRTSNL</sequence>
<keyword evidence="1" id="KW-0413">Isomerase</keyword>
<dbReference type="OrthoDB" id="1696280at2759"/>
<dbReference type="Gene3D" id="3.90.226.10">
    <property type="entry name" value="2-enoyl-CoA Hydratase, Chain A, domain 1"/>
    <property type="match status" value="2"/>
</dbReference>
<proteinExistence type="predicted"/>
<gene>
    <name evidence="1" type="ORF">AYI69_g124</name>
</gene>
<dbReference type="InterPro" id="IPR029045">
    <property type="entry name" value="ClpP/crotonase-like_dom_sf"/>
</dbReference>
<evidence type="ECO:0000313" key="2">
    <source>
        <dbReference type="Proteomes" id="UP000187429"/>
    </source>
</evidence>